<dbReference type="Proteomes" id="UP000028534">
    <property type="component" value="Unassembled WGS sequence"/>
</dbReference>
<dbReference type="InterPro" id="IPR050297">
    <property type="entry name" value="LipidA_mod_glycosyltrf_83"/>
</dbReference>
<keyword evidence="7 8" id="KW-0472">Membrane</keyword>
<dbReference type="eggNOG" id="COG1807">
    <property type="taxonomic scope" value="Bacteria"/>
</dbReference>
<proteinExistence type="predicted"/>
<feature type="transmembrane region" description="Helical" evidence="8">
    <location>
        <begin position="164"/>
        <end position="197"/>
    </location>
</feature>
<dbReference type="Pfam" id="PF13231">
    <property type="entry name" value="PMT_2"/>
    <property type="match status" value="1"/>
</dbReference>
<evidence type="ECO:0000259" key="9">
    <source>
        <dbReference type="Pfam" id="PF13231"/>
    </source>
</evidence>
<comment type="subcellular location">
    <subcellularLocation>
        <location evidence="1">Cell membrane</location>
        <topology evidence="1">Multi-pass membrane protein</topology>
    </subcellularLocation>
</comment>
<feature type="transmembrane region" description="Helical" evidence="8">
    <location>
        <begin position="12"/>
        <end position="37"/>
    </location>
</feature>
<dbReference type="GO" id="GO:0016763">
    <property type="term" value="F:pentosyltransferase activity"/>
    <property type="evidence" value="ECO:0007669"/>
    <property type="project" value="TreeGrafter"/>
</dbReference>
<evidence type="ECO:0000256" key="4">
    <source>
        <dbReference type="ARBA" id="ARBA00022679"/>
    </source>
</evidence>
<organism evidence="10 11">
    <name type="scientific">Sphingobium yanoikuyae</name>
    <name type="common">Sphingomonas yanoikuyae</name>
    <dbReference type="NCBI Taxonomy" id="13690"/>
    <lineage>
        <taxon>Bacteria</taxon>
        <taxon>Pseudomonadati</taxon>
        <taxon>Pseudomonadota</taxon>
        <taxon>Alphaproteobacteria</taxon>
        <taxon>Sphingomonadales</taxon>
        <taxon>Sphingomonadaceae</taxon>
        <taxon>Sphingobium</taxon>
    </lineage>
</organism>
<dbReference type="GO" id="GO:0005886">
    <property type="term" value="C:plasma membrane"/>
    <property type="evidence" value="ECO:0007669"/>
    <property type="project" value="UniProtKB-SubCell"/>
</dbReference>
<dbReference type="PANTHER" id="PTHR33908">
    <property type="entry name" value="MANNOSYLTRANSFERASE YKCB-RELATED"/>
    <property type="match status" value="1"/>
</dbReference>
<evidence type="ECO:0000256" key="5">
    <source>
        <dbReference type="ARBA" id="ARBA00022692"/>
    </source>
</evidence>
<feature type="transmembrane region" description="Helical" evidence="8">
    <location>
        <begin position="88"/>
        <end position="109"/>
    </location>
</feature>
<dbReference type="PATRIC" id="fig|13690.10.peg.1799"/>
<dbReference type="AlphaFoldDB" id="A0A084ENU8"/>
<evidence type="ECO:0000256" key="2">
    <source>
        <dbReference type="ARBA" id="ARBA00022475"/>
    </source>
</evidence>
<keyword evidence="2" id="KW-1003">Cell membrane</keyword>
<evidence type="ECO:0000256" key="1">
    <source>
        <dbReference type="ARBA" id="ARBA00004651"/>
    </source>
</evidence>
<reference evidence="10 11" key="1">
    <citation type="submission" date="2014-03" db="EMBL/GenBank/DDBJ databases">
        <title>Genome sequence of Sphingobium yanoikuyae B1.</title>
        <authorList>
            <person name="Gan H.M."/>
            <person name="Gan H.Y."/>
            <person name="Savka M.A."/>
        </authorList>
    </citation>
    <scope>NUCLEOTIDE SEQUENCE [LARGE SCALE GENOMIC DNA]</scope>
    <source>
        <strain evidence="10 11">B1</strain>
    </source>
</reference>
<accession>A0A084ENU8</accession>
<feature type="transmembrane region" description="Helical" evidence="8">
    <location>
        <begin position="281"/>
        <end position="303"/>
    </location>
</feature>
<gene>
    <name evidence="10" type="ORF">CP98_01745</name>
</gene>
<dbReference type="InterPro" id="IPR038731">
    <property type="entry name" value="RgtA/B/C-like"/>
</dbReference>
<comment type="caution">
    <text evidence="10">The sequence shown here is derived from an EMBL/GenBank/DDBJ whole genome shotgun (WGS) entry which is preliminary data.</text>
</comment>
<dbReference type="EMBL" id="JGVR01000008">
    <property type="protein sequence ID" value="KEZ19640.1"/>
    <property type="molecule type" value="Genomic_DNA"/>
</dbReference>
<feature type="domain" description="Glycosyltransferase RgtA/B/C/D-like" evidence="9">
    <location>
        <begin position="78"/>
        <end position="198"/>
    </location>
</feature>
<dbReference type="RefSeq" id="WP_037518669.1">
    <property type="nucleotide sequence ID" value="NZ_JGVR01000008.1"/>
</dbReference>
<evidence type="ECO:0000256" key="8">
    <source>
        <dbReference type="SAM" id="Phobius"/>
    </source>
</evidence>
<evidence type="ECO:0000313" key="11">
    <source>
        <dbReference type="Proteomes" id="UP000028534"/>
    </source>
</evidence>
<keyword evidence="6 8" id="KW-1133">Transmembrane helix</keyword>
<evidence type="ECO:0000313" key="10">
    <source>
        <dbReference type="EMBL" id="KEZ19640.1"/>
    </source>
</evidence>
<name>A0A084ENU8_SPHYA</name>
<protein>
    <recommendedName>
        <fullName evidence="9">Glycosyltransferase RgtA/B/C/D-like domain-containing protein</fullName>
    </recommendedName>
</protein>
<dbReference type="STRING" id="13690.AX777_09830"/>
<dbReference type="GO" id="GO:0009103">
    <property type="term" value="P:lipopolysaccharide biosynthetic process"/>
    <property type="evidence" value="ECO:0007669"/>
    <property type="project" value="UniProtKB-ARBA"/>
</dbReference>
<evidence type="ECO:0000256" key="6">
    <source>
        <dbReference type="ARBA" id="ARBA00022989"/>
    </source>
</evidence>
<keyword evidence="5 8" id="KW-0812">Transmembrane</keyword>
<evidence type="ECO:0000256" key="7">
    <source>
        <dbReference type="ARBA" id="ARBA00023136"/>
    </source>
</evidence>
<keyword evidence="4" id="KW-0808">Transferase</keyword>
<feature type="transmembrane region" description="Helical" evidence="8">
    <location>
        <begin position="315"/>
        <end position="338"/>
    </location>
</feature>
<keyword evidence="3" id="KW-0328">Glycosyltransferase</keyword>
<dbReference type="PANTHER" id="PTHR33908:SF11">
    <property type="entry name" value="MEMBRANE PROTEIN"/>
    <property type="match status" value="1"/>
</dbReference>
<evidence type="ECO:0000256" key="3">
    <source>
        <dbReference type="ARBA" id="ARBA00022676"/>
    </source>
</evidence>
<sequence length="417" mass="44505">MATSLAKNRASTGFSLPPIAIAIMAALLIMAIAPIGYVGHGWDDQHYLDAARCASQHGYCLPEDHWARRFTLVIPASAMLAMLGESRIILAIVPLAYSLCAIALFTATVERRFGRRASLIGGLCFAMMPVFSERMLHFGVDIIELTCLLAAAHGLQRASERNDAIWFILSGTALSFAVMTRPTSLAMVPAFVAAALAIGRWQGLGRLLSGLAGPLLGETLFYWSATGDPLRSWRLSLAHGGVPTGELAPGVDIHRSPLFNVDFIDHWRPASGIELHWTVDALLNLMVNGATFILPVTLVLLLLQRRHLGSAAAGGRLIGWLMLAGAFHFAVLVYALAIDPKPRMFLPLAAIACALCGVMGSLAWAQGRRMLVIGLIGLIAIQSAMSARSRAREFAALSCATLSCDMGSASTGLGPPR</sequence>
<feature type="transmembrane region" description="Helical" evidence="8">
    <location>
        <begin position="344"/>
        <end position="365"/>
    </location>
</feature>